<gene>
    <name evidence="1" type="ORF">SLAVMIC_00659</name>
</gene>
<dbReference type="InterPro" id="IPR013784">
    <property type="entry name" value="Carb-bd-like_fold"/>
</dbReference>
<evidence type="ECO:0000313" key="1">
    <source>
        <dbReference type="EMBL" id="CAG7581097.1"/>
    </source>
</evidence>
<reference evidence="1" key="1">
    <citation type="submission" date="2021-06" db="EMBL/GenBank/DDBJ databases">
        <authorList>
            <person name="Gannon L."/>
            <person name="Redgwell R T."/>
            <person name="Michniewski S."/>
            <person name="Harrison D C."/>
            <person name="Millard A."/>
        </authorList>
    </citation>
    <scope>NUCLEOTIDE SEQUENCE</scope>
</reference>
<keyword evidence="1" id="KW-0675">Receptor</keyword>
<dbReference type="Gene3D" id="2.60.40.1120">
    <property type="entry name" value="Carboxypeptidase-like, regulatory domain"/>
    <property type="match status" value="1"/>
</dbReference>
<dbReference type="GO" id="GO:0030246">
    <property type="term" value="F:carbohydrate binding"/>
    <property type="evidence" value="ECO:0007669"/>
    <property type="project" value="InterPro"/>
</dbReference>
<dbReference type="Pfam" id="PF13620">
    <property type="entry name" value="CarboxypepD_reg"/>
    <property type="match status" value="1"/>
</dbReference>
<proteinExistence type="predicted"/>
<accession>A0A8D9FQE8</accession>
<dbReference type="SUPFAM" id="SSF56935">
    <property type="entry name" value="Porins"/>
    <property type="match status" value="1"/>
</dbReference>
<name>A0A8D9FQE8_9VIRU</name>
<dbReference type="SUPFAM" id="SSF49452">
    <property type="entry name" value="Starch-binding domain-like"/>
    <property type="match status" value="1"/>
</dbReference>
<dbReference type="EMBL" id="OU342829">
    <property type="protein sequence ID" value="CAG7581097.1"/>
    <property type="molecule type" value="Genomic_DNA"/>
</dbReference>
<sequence>MKKIKLLLMTMALFFTGIVSAQSTLGTLKGQIVDESNKTIPSAKVFIEGQGTTDRQLANLDGRFTFNGLKPGIYNIKAVSMGKDTTTINTVEVKPNANVDLDQIVLQESSIMKDPIIITYKPPLIKKDISKIEIDLSDIENSPNIQNPKELFASMNSDIIIQEGTSDMIIRGSRPGDVIYYVDGVKTSDLNGVPGVGIGSMMGYTGGVPAKYGDTTGGVVVLETKSYFDLYYAWLAGR</sequence>
<protein>
    <submittedName>
        <fullName evidence="1">Putative iron transport outer membrane receptor</fullName>
    </submittedName>
</protein>
<organism evidence="1">
    <name type="scientific">uncultured marine phage</name>
    <dbReference type="NCBI Taxonomy" id="707152"/>
    <lineage>
        <taxon>Viruses</taxon>
        <taxon>environmental samples</taxon>
    </lineage>
</organism>